<dbReference type="KEGG" id="acab:QRX50_00055"/>
<keyword evidence="2" id="KW-1185">Reference proteome</keyword>
<accession>A0A9Y2IIK4</accession>
<sequence>MCVRVAVEVLNRAPADDSTDFDHVVEGSVEVRSGCLVVMGCTDFEPDAVRFAVPAGALRVRVGKSNLEVAGRLGIDSDEDPATMEHIRAQVWPAATAPLLVLKRWPAARTYPATAGRPAVVSGVVDTSRSASGVAGIFDRSCLVVVALKNVRSVLS</sequence>
<name>A0A9Y2IIK4_9PSEU</name>
<dbReference type="RefSeq" id="WP_285969937.1">
    <property type="nucleotide sequence ID" value="NZ_CP127294.1"/>
</dbReference>
<proteinExistence type="predicted"/>
<protein>
    <submittedName>
        <fullName evidence="1">Uncharacterized protein</fullName>
    </submittedName>
</protein>
<evidence type="ECO:0000313" key="2">
    <source>
        <dbReference type="Proteomes" id="UP001236014"/>
    </source>
</evidence>
<dbReference type="AlphaFoldDB" id="A0A9Y2IIK4"/>
<reference evidence="1 2" key="1">
    <citation type="submission" date="2023-06" db="EMBL/GenBank/DDBJ databases">
        <authorList>
            <person name="Oyuntsetseg B."/>
            <person name="Kim S.B."/>
        </authorList>
    </citation>
    <scope>NUCLEOTIDE SEQUENCE [LARGE SCALE GENOMIC DNA]</scope>
    <source>
        <strain evidence="1 2">2-15</strain>
    </source>
</reference>
<dbReference type="EMBL" id="CP127294">
    <property type="protein sequence ID" value="WIX79248.1"/>
    <property type="molecule type" value="Genomic_DNA"/>
</dbReference>
<organism evidence="1 2">
    <name type="scientific">Amycolatopsis carbonis</name>
    <dbReference type="NCBI Taxonomy" id="715471"/>
    <lineage>
        <taxon>Bacteria</taxon>
        <taxon>Bacillati</taxon>
        <taxon>Actinomycetota</taxon>
        <taxon>Actinomycetes</taxon>
        <taxon>Pseudonocardiales</taxon>
        <taxon>Pseudonocardiaceae</taxon>
        <taxon>Amycolatopsis</taxon>
    </lineage>
</organism>
<evidence type="ECO:0000313" key="1">
    <source>
        <dbReference type="EMBL" id="WIX79248.1"/>
    </source>
</evidence>
<dbReference type="Proteomes" id="UP001236014">
    <property type="component" value="Chromosome"/>
</dbReference>
<gene>
    <name evidence="1" type="ORF">QRX50_00055</name>
</gene>